<keyword evidence="3" id="KW-1185">Reference proteome</keyword>
<feature type="transmembrane region" description="Helical" evidence="1">
    <location>
        <begin position="27"/>
        <end position="50"/>
    </location>
</feature>
<feature type="transmembrane region" description="Helical" evidence="1">
    <location>
        <begin position="248"/>
        <end position="265"/>
    </location>
</feature>
<dbReference type="Pfam" id="PF05684">
    <property type="entry name" value="DUF819"/>
    <property type="match status" value="1"/>
</dbReference>
<organism evidence="2 3">
    <name type="scientific">Oleispira antarctica RB-8</name>
    <dbReference type="NCBI Taxonomy" id="698738"/>
    <lineage>
        <taxon>Bacteria</taxon>
        <taxon>Pseudomonadati</taxon>
        <taxon>Pseudomonadota</taxon>
        <taxon>Gammaproteobacteria</taxon>
        <taxon>Oceanospirillales</taxon>
        <taxon>Oceanospirillaceae</taxon>
        <taxon>Oleispira</taxon>
    </lineage>
</organism>
<dbReference type="OrthoDB" id="653763at2"/>
<dbReference type="PANTHER" id="PTHR34289">
    <property type="entry name" value="PROTEIN, PUTATIVE (DUF819)-RELATED"/>
    <property type="match status" value="1"/>
</dbReference>
<dbReference type="PANTHER" id="PTHR34289:SF8">
    <property type="entry name" value="DUF819 DOMAIN-CONTAINING PROTEIN"/>
    <property type="match status" value="1"/>
</dbReference>
<evidence type="ECO:0000256" key="1">
    <source>
        <dbReference type="SAM" id="Phobius"/>
    </source>
</evidence>
<reference evidence="2 3" key="1">
    <citation type="journal article" date="2013" name="Nat. Commun.">
        <title>Genome sequence and functional genomic analysis of the oil-degrading bacterium Oleispira antarctica.</title>
        <authorList>
            <person name="Kube M."/>
            <person name="Chernikova T.N."/>
            <person name="Al-Ramahi Y."/>
            <person name="Beloqui A."/>
            <person name="Lopez-Cortez N."/>
            <person name="Guazzaroni M.E."/>
            <person name="Heipieper H.J."/>
            <person name="Klages S."/>
            <person name="Kotsyurbenko O.R."/>
            <person name="Langer I."/>
            <person name="Nechitaylo T.Y."/>
            <person name="Lunsdorf H."/>
            <person name="Fernandez M."/>
            <person name="Juarez S."/>
            <person name="Ciordia S."/>
            <person name="Singer A."/>
            <person name="Kagan O."/>
            <person name="Egorova O."/>
            <person name="Petit P.A."/>
            <person name="Stogios P."/>
            <person name="Kim Y."/>
            <person name="Tchigvintsev A."/>
            <person name="Flick R."/>
            <person name="Denaro R."/>
            <person name="Genovese M."/>
            <person name="Albar J.P."/>
            <person name="Reva O.N."/>
            <person name="Martinez-Gomariz M."/>
            <person name="Tran H."/>
            <person name="Ferrer M."/>
            <person name="Savchenko A."/>
            <person name="Yakunin A.F."/>
            <person name="Yakimov M.M."/>
            <person name="Golyshina O.V."/>
            <person name="Reinhardt R."/>
            <person name="Golyshin P.N."/>
        </authorList>
    </citation>
    <scope>NUCLEOTIDE SEQUENCE [LARGE SCALE GENOMIC DNA]</scope>
</reference>
<feature type="transmembrane region" description="Helical" evidence="1">
    <location>
        <begin position="62"/>
        <end position="81"/>
    </location>
</feature>
<feature type="transmembrane region" description="Helical" evidence="1">
    <location>
        <begin position="93"/>
        <end position="112"/>
    </location>
</feature>
<dbReference type="HOGENOM" id="CLU_034724_2_0_6"/>
<dbReference type="STRING" id="698738.OLEAN_C27230"/>
<dbReference type="AlphaFoldDB" id="R4YUR0"/>
<keyword evidence="1" id="KW-0812">Transmembrane</keyword>
<dbReference type="Proteomes" id="UP000032749">
    <property type="component" value="Chromosome"/>
</dbReference>
<dbReference type="InterPro" id="IPR008537">
    <property type="entry name" value="DUF819"/>
</dbReference>
<proteinExistence type="predicted"/>
<evidence type="ECO:0008006" key="4">
    <source>
        <dbReference type="Google" id="ProtNLM"/>
    </source>
</evidence>
<dbReference type="PATRIC" id="fig|698738.3.peg.2824"/>
<dbReference type="EMBL" id="FO203512">
    <property type="protein sequence ID" value="CCK76899.1"/>
    <property type="molecule type" value="Genomic_DNA"/>
</dbReference>
<evidence type="ECO:0000313" key="3">
    <source>
        <dbReference type="Proteomes" id="UP000032749"/>
    </source>
</evidence>
<keyword evidence="1" id="KW-0472">Membrane</keyword>
<dbReference type="KEGG" id="oai:OLEAN_C27230"/>
<feature type="transmembrane region" description="Helical" evidence="1">
    <location>
        <begin position="277"/>
        <end position="299"/>
    </location>
</feature>
<feature type="transmembrane region" description="Helical" evidence="1">
    <location>
        <begin position="221"/>
        <end position="242"/>
    </location>
</feature>
<feature type="transmembrane region" description="Helical" evidence="1">
    <location>
        <begin position="305"/>
        <end position="327"/>
    </location>
</feature>
<accession>R4YUR0</accession>
<feature type="transmembrane region" description="Helical" evidence="1">
    <location>
        <begin position="360"/>
        <end position="383"/>
    </location>
</feature>
<sequence>MILTLAYLLVPAIIVIACQKFSWLDKAGVVVLSFGLGIAIAAGLDLTLLFNADTITAVQKDVSEITIAIALPLLLFSINVKNALNMAGDTMKGMALALLSVIVISIIGAIIFADQVADVWQVAGMSVGAYTGGGPNMAAIKTAIDAKESIFVTMVTYDILFSAIYLLFVMTLGQRLFGLFLRKYEPKNEAGEIDYAGMEHLSDETANGYKKLTQVKLLPQTVAALLSSGVVVGLALFIASLVPETYKSTTTIIGITSLGLMASFIPRVRNLANSFQLGMYLILVFCFTMGTMTDTHIFTNIDLSLASYISFILLGSLVMQALLCKLFNIDTDTFLITSSAAIMSVPFIPVIAGALKNREILLPGFAVAIIGYAIGNYLGIIVANVSRALVGA</sequence>
<name>R4YUR0_OLEAN</name>
<keyword evidence="1" id="KW-1133">Transmembrane helix</keyword>
<protein>
    <recommendedName>
        <fullName evidence="4">DUF819 family protein</fullName>
    </recommendedName>
</protein>
<feature type="transmembrane region" description="Helical" evidence="1">
    <location>
        <begin position="334"/>
        <end position="354"/>
    </location>
</feature>
<feature type="transmembrane region" description="Helical" evidence="1">
    <location>
        <begin position="150"/>
        <end position="173"/>
    </location>
</feature>
<gene>
    <name evidence="2" type="ORF">OLEAN_C27230</name>
</gene>
<evidence type="ECO:0000313" key="2">
    <source>
        <dbReference type="EMBL" id="CCK76899.1"/>
    </source>
</evidence>